<gene>
    <name evidence="2" type="ORF">DOK78_000946</name>
</gene>
<evidence type="ECO:0000313" key="3">
    <source>
        <dbReference type="Proteomes" id="UP000664701"/>
    </source>
</evidence>
<dbReference type="Proteomes" id="UP000664701">
    <property type="component" value="Chromosome"/>
</dbReference>
<evidence type="ECO:0000313" key="2">
    <source>
        <dbReference type="EMBL" id="WYJ76320.1"/>
    </source>
</evidence>
<sequence>MKNDERLVKEVLMYLLEQMDKWNGEIDQMETLLEQCDQKLTALAQSTAGFRANENLANRVILKYQELLLRMKTQKEEIAKEMSQLNQRTTKRNAYTQPVSPDYEFYY</sequence>
<proteinExistence type="predicted"/>
<accession>A0ABZ2SKD4</accession>
<dbReference type="EMBL" id="CP147251">
    <property type="protein sequence ID" value="WYJ76320.1"/>
    <property type="molecule type" value="Genomic_DNA"/>
</dbReference>
<evidence type="ECO:0008006" key="4">
    <source>
        <dbReference type="Google" id="ProtNLM"/>
    </source>
</evidence>
<evidence type="ECO:0000256" key="1">
    <source>
        <dbReference type="SAM" id="MobiDB-lite"/>
    </source>
</evidence>
<reference evidence="2 3" key="2">
    <citation type="submission" date="2024-03" db="EMBL/GenBank/DDBJ databases">
        <title>The Genome Sequence of Enterococcus sp. DIV2402.</title>
        <authorList>
            <consortium name="The Broad Institute Genomics Platform"/>
            <consortium name="The Broad Institute Microbial Omics Core"/>
            <consortium name="The Broad Institute Genomic Center for Infectious Diseases"/>
            <person name="Earl A."/>
            <person name="Manson A."/>
            <person name="Gilmore M."/>
            <person name="Schwartman J."/>
            <person name="Shea T."/>
            <person name="Abouelleil A."/>
            <person name="Cao P."/>
            <person name="Chapman S."/>
            <person name="Cusick C."/>
            <person name="Young S."/>
            <person name="Neafsey D."/>
            <person name="Nusbaum C."/>
            <person name="Birren B."/>
        </authorList>
    </citation>
    <scope>NUCLEOTIDE SEQUENCE [LARGE SCALE GENOMIC DNA]</scope>
    <source>
        <strain evidence="2 3">DIV2402</strain>
    </source>
</reference>
<name>A0ABZ2SKD4_9ENTE</name>
<protein>
    <recommendedName>
        <fullName evidence="4">Flagellar protein FliT</fullName>
    </recommendedName>
</protein>
<dbReference type="RefSeq" id="WP_207942422.1">
    <property type="nucleotide sequence ID" value="NZ_CP147251.1"/>
</dbReference>
<reference evidence="2 3" key="1">
    <citation type="submission" date="2021-03" db="EMBL/GenBank/DDBJ databases">
        <authorList>
            <person name="Gilmore M.S."/>
            <person name="Schwartzman J."/>
            <person name="Van Tyne D."/>
            <person name="Martin M."/>
            <person name="Earl A.M."/>
            <person name="Manson A.L."/>
            <person name="Straub T."/>
            <person name="Salamzade R."/>
            <person name="Saavedra J."/>
            <person name="Lebreton F."/>
            <person name="Prichula J."/>
            <person name="Schaufler K."/>
            <person name="Gaca A."/>
            <person name="Sgardioli B."/>
            <person name="Wagenaar J."/>
            <person name="Strong T."/>
        </authorList>
    </citation>
    <scope>NUCLEOTIDE SEQUENCE [LARGE SCALE GENOMIC DNA]</scope>
    <source>
        <strain evidence="2 3">DIV2402</strain>
    </source>
</reference>
<keyword evidence="3" id="KW-1185">Reference proteome</keyword>
<organism evidence="2 3">
    <name type="scientific">Candidatus Enterococcus lowellii</name>
    <dbReference type="NCBI Taxonomy" id="2230877"/>
    <lineage>
        <taxon>Bacteria</taxon>
        <taxon>Bacillati</taxon>
        <taxon>Bacillota</taxon>
        <taxon>Bacilli</taxon>
        <taxon>Lactobacillales</taxon>
        <taxon>Enterococcaceae</taxon>
        <taxon>Enterococcus</taxon>
    </lineage>
</organism>
<feature type="region of interest" description="Disordered" evidence="1">
    <location>
        <begin position="82"/>
        <end position="107"/>
    </location>
</feature>
<feature type="compositionally biased region" description="Polar residues" evidence="1">
    <location>
        <begin position="83"/>
        <end position="99"/>
    </location>
</feature>